<evidence type="ECO:0000313" key="1">
    <source>
        <dbReference type="EMBL" id="UTV30144.1"/>
    </source>
</evidence>
<keyword evidence="2" id="KW-1185">Reference proteome</keyword>
<dbReference type="Proteomes" id="UP001057998">
    <property type="component" value="Chromosome 2"/>
</dbReference>
<gene>
    <name evidence="1" type="ORF">NNL38_16290</name>
</gene>
<proteinExistence type="predicted"/>
<evidence type="ECO:0008006" key="3">
    <source>
        <dbReference type="Google" id="ProtNLM"/>
    </source>
</evidence>
<accession>A0ABY5GN70</accession>
<dbReference type="EMBL" id="CP101509">
    <property type="protein sequence ID" value="UTV30144.1"/>
    <property type="molecule type" value="Genomic_DNA"/>
</dbReference>
<name>A0ABY5GN70_9GAMM</name>
<organism evidence="1 2">
    <name type="scientific">Photobacterium atrarenae</name>
    <dbReference type="NCBI Taxonomy" id="865757"/>
    <lineage>
        <taxon>Bacteria</taxon>
        <taxon>Pseudomonadati</taxon>
        <taxon>Pseudomonadota</taxon>
        <taxon>Gammaproteobacteria</taxon>
        <taxon>Vibrionales</taxon>
        <taxon>Vibrionaceae</taxon>
        <taxon>Photobacterium</taxon>
    </lineage>
</organism>
<reference evidence="1" key="1">
    <citation type="submission" date="2022-07" db="EMBL/GenBank/DDBJ databases">
        <title>Genome sequencing of Photobacterium atrarenae GJH2-4.</title>
        <authorList>
            <person name="Park S.-J."/>
        </authorList>
    </citation>
    <scope>NUCLEOTIDE SEQUENCE</scope>
    <source>
        <strain evidence="1">GJH2-4</strain>
    </source>
</reference>
<protein>
    <recommendedName>
        <fullName evidence="3">Flavodoxin</fullName>
    </recommendedName>
</protein>
<evidence type="ECO:0000313" key="2">
    <source>
        <dbReference type="Proteomes" id="UP001057998"/>
    </source>
</evidence>
<dbReference type="RefSeq" id="WP_255391489.1">
    <property type="nucleotide sequence ID" value="NZ_CP101509.1"/>
</dbReference>
<sequence length="174" mass="19432">MQSQIEQLITSKNHWMASHITEAEFPTPQSQEGLALYQDRQAAGSYQLVKETDNTPAPQLSVYPVDCHPLTIRFALIIASQWPDEQEKETVIEYLTQIMLEEDSPAQLFVGFYRGKPTAAGMMFNGEADQSELTLISDVCALAGPNDQAFVAEMTHYLINQTQSAQRQAVVHIS</sequence>